<comment type="caution">
    <text evidence="3">The sequence shown here is derived from an EMBL/GenBank/DDBJ whole genome shotgun (WGS) entry which is preliminary data.</text>
</comment>
<feature type="domain" description="TIR" evidence="2">
    <location>
        <begin position="125"/>
        <end position="217"/>
    </location>
</feature>
<dbReference type="RefSeq" id="WP_095345781.1">
    <property type="nucleotide sequence ID" value="NZ_JAWHVL010000001.1"/>
</dbReference>
<dbReference type="Pfam" id="PF13676">
    <property type="entry name" value="TIR_2"/>
    <property type="match status" value="1"/>
</dbReference>
<dbReference type="InterPro" id="IPR000157">
    <property type="entry name" value="TIR_dom"/>
</dbReference>
<feature type="domain" description="Schlafen AlbA-2" evidence="1">
    <location>
        <begin position="12"/>
        <end position="99"/>
    </location>
</feature>
<dbReference type="Gene3D" id="3.40.50.10140">
    <property type="entry name" value="Toll/interleukin-1 receptor homology (TIR) domain"/>
    <property type="match status" value="1"/>
</dbReference>
<evidence type="ECO:0000259" key="2">
    <source>
        <dbReference type="Pfam" id="PF13676"/>
    </source>
</evidence>
<dbReference type="Gene3D" id="3.30.950.30">
    <property type="entry name" value="Schlafen, AAA domain"/>
    <property type="match status" value="1"/>
</dbReference>
<evidence type="ECO:0000313" key="3">
    <source>
        <dbReference type="EMBL" id="MDV2631269.1"/>
    </source>
</evidence>
<dbReference type="InterPro" id="IPR007421">
    <property type="entry name" value="Schlafen_AlbA_2_dom"/>
</dbReference>
<dbReference type="InterPro" id="IPR038461">
    <property type="entry name" value="Schlafen_AlbA_2_dom_sf"/>
</dbReference>
<reference evidence="3" key="1">
    <citation type="submission" date="2023-10" db="EMBL/GenBank/DDBJ databases">
        <title>Production of high quality cheese from raw caw milk (raw cheese).</title>
        <authorList>
            <person name="Samouris G."/>
        </authorList>
    </citation>
    <scope>NUCLEOTIDE SEQUENCE</scope>
    <source>
        <strain evidence="3">M17-3</strain>
    </source>
</reference>
<accession>A0AAE4NMG3</accession>
<evidence type="ECO:0000259" key="1">
    <source>
        <dbReference type="Pfam" id="PF04326"/>
    </source>
</evidence>
<organism evidence="3 4">
    <name type="scientific">Lactococcus lactis</name>
    <dbReference type="NCBI Taxonomy" id="1358"/>
    <lineage>
        <taxon>Bacteria</taxon>
        <taxon>Bacillati</taxon>
        <taxon>Bacillota</taxon>
        <taxon>Bacilli</taxon>
        <taxon>Lactobacillales</taxon>
        <taxon>Streptococcaceae</taxon>
        <taxon>Lactococcus</taxon>
    </lineage>
</organism>
<dbReference type="SUPFAM" id="SSF52200">
    <property type="entry name" value="Toll/Interleukin receptor TIR domain"/>
    <property type="match status" value="1"/>
</dbReference>
<sequence>MKSNLENQNQRKIKYIHPVESSETIAKMISALANSEGGELQLGVDSDGINVKVKGYSFDVPNHEVLSKMLGGFESFTINTNIIDGLKVVEIKVQKSQLGIKFKGLLYEFCNDYSNEMREIKRVKIFISYNHATSELADIIQKNIEDSYRLRVVINRDTQLGYRDDIDKFMQSIKENDIIISLVTRKYLESEACMYEVTELMRDADYTRKLAFIILSEEDLKYINATFKKEELLPEIYGAQRFDYITYWDRKKESYTNRLKMLTKNSPTAVKELSEQINRVGKITDGMGPFLKSLNDLKGKDFDTMYNEEFIEIKKMIEVKISK</sequence>
<dbReference type="EMBL" id="JAWHVL010000001">
    <property type="protein sequence ID" value="MDV2631269.1"/>
    <property type="molecule type" value="Genomic_DNA"/>
</dbReference>
<dbReference type="InterPro" id="IPR035897">
    <property type="entry name" value="Toll_tir_struct_dom_sf"/>
</dbReference>
<dbReference type="AlphaFoldDB" id="A0AAE4NMG3"/>
<dbReference type="GO" id="GO:0007165">
    <property type="term" value="P:signal transduction"/>
    <property type="evidence" value="ECO:0007669"/>
    <property type="project" value="InterPro"/>
</dbReference>
<dbReference type="Proteomes" id="UP001186047">
    <property type="component" value="Unassembled WGS sequence"/>
</dbReference>
<name>A0AAE4NMG3_9LACT</name>
<evidence type="ECO:0000313" key="4">
    <source>
        <dbReference type="Proteomes" id="UP001186047"/>
    </source>
</evidence>
<dbReference type="Pfam" id="PF04326">
    <property type="entry name" value="SLFN_AlbA_2"/>
    <property type="match status" value="1"/>
</dbReference>
<protein>
    <submittedName>
        <fullName evidence="3">TIR domain-containing protein</fullName>
    </submittedName>
</protein>
<proteinExistence type="predicted"/>
<gene>
    <name evidence="3" type="ORF">RZO31_00030</name>
</gene>